<sequence>MLLINKALNLNFIFLIIKNFYFRKNEPITNSYLLYSNHSSKKTVIIKKIIKNIMHRQDAIYLDQLCPKISNKSWRESLHKLTKYKCIYCGNPSESLDHLHPMSKGGASKTSNCVPCCLSCNGKKSDLEVLSWYRKQKFYDPRRAMAIRAWFNDDLKLASVILNYLN</sequence>
<dbReference type="Pfam" id="PF01844">
    <property type="entry name" value="HNH"/>
    <property type="match status" value="1"/>
</dbReference>
<organism evidence="2 3">
    <name type="scientific">Prochlorococcus marinus str. MIT 9302</name>
    <dbReference type="NCBI Taxonomy" id="74545"/>
    <lineage>
        <taxon>Bacteria</taxon>
        <taxon>Bacillati</taxon>
        <taxon>Cyanobacteriota</taxon>
        <taxon>Cyanophyceae</taxon>
        <taxon>Synechococcales</taxon>
        <taxon>Prochlorococcaceae</taxon>
        <taxon>Prochlorococcus</taxon>
    </lineage>
</organism>
<dbReference type="InterPro" id="IPR003615">
    <property type="entry name" value="HNH_nuc"/>
</dbReference>
<gene>
    <name evidence="2" type="ORF">EU96_0230</name>
</gene>
<evidence type="ECO:0000313" key="3">
    <source>
        <dbReference type="Proteomes" id="UP000030445"/>
    </source>
</evidence>
<keyword evidence="2" id="KW-0378">Hydrolase</keyword>
<dbReference type="EMBL" id="JNAM01000003">
    <property type="protein sequence ID" value="KGF98702.1"/>
    <property type="molecule type" value="Genomic_DNA"/>
</dbReference>
<dbReference type="GO" id="GO:0004519">
    <property type="term" value="F:endonuclease activity"/>
    <property type="evidence" value="ECO:0007669"/>
    <property type="project" value="UniProtKB-KW"/>
</dbReference>
<evidence type="ECO:0000259" key="1">
    <source>
        <dbReference type="SMART" id="SM00507"/>
    </source>
</evidence>
<keyword evidence="2" id="KW-0540">Nuclease</keyword>
<accession>A0A0A2A9Y6</accession>
<keyword evidence="2" id="KW-0255">Endonuclease</keyword>
<dbReference type="PANTHER" id="PTHR33877">
    <property type="entry name" value="SLL1193 PROTEIN"/>
    <property type="match status" value="1"/>
</dbReference>
<dbReference type="AlphaFoldDB" id="A0A0A2A9Y6"/>
<dbReference type="STRING" id="74545.EU96_0230"/>
<proteinExistence type="predicted"/>
<dbReference type="Gene3D" id="1.10.30.50">
    <property type="match status" value="1"/>
</dbReference>
<dbReference type="GO" id="GO:0008270">
    <property type="term" value="F:zinc ion binding"/>
    <property type="evidence" value="ECO:0007669"/>
    <property type="project" value="InterPro"/>
</dbReference>
<dbReference type="CDD" id="cd00085">
    <property type="entry name" value="HNHc"/>
    <property type="match status" value="1"/>
</dbReference>
<dbReference type="Proteomes" id="UP000030445">
    <property type="component" value="Unassembled WGS sequence"/>
</dbReference>
<feature type="domain" description="HNH nuclease" evidence="1">
    <location>
        <begin position="72"/>
        <end position="122"/>
    </location>
</feature>
<name>A0A0A2A9Y6_PROMR</name>
<dbReference type="InterPro" id="IPR052892">
    <property type="entry name" value="NA-targeting_endonuclease"/>
</dbReference>
<dbReference type="PANTHER" id="PTHR33877:SF1">
    <property type="entry name" value="TYPE IV METHYL-DIRECTED RESTRICTION ENZYME ECOKMCRA"/>
    <property type="match status" value="1"/>
</dbReference>
<evidence type="ECO:0000313" key="2">
    <source>
        <dbReference type="EMBL" id="KGF98702.1"/>
    </source>
</evidence>
<dbReference type="SMART" id="SM00507">
    <property type="entry name" value="HNHc"/>
    <property type="match status" value="1"/>
</dbReference>
<comment type="caution">
    <text evidence="2">The sequence shown here is derived from an EMBL/GenBank/DDBJ whole genome shotgun (WGS) entry which is preliminary data.</text>
</comment>
<protein>
    <submittedName>
        <fullName evidence="2">HNH endonuclease:HNH nuclease</fullName>
    </submittedName>
</protein>
<dbReference type="eggNOG" id="COG1403">
    <property type="taxonomic scope" value="Bacteria"/>
</dbReference>
<dbReference type="InterPro" id="IPR002711">
    <property type="entry name" value="HNH"/>
</dbReference>
<reference evidence="3" key="1">
    <citation type="journal article" date="2014" name="Sci. Data">
        <title>Genomes of diverse isolates of the marine cyanobacterium Prochlorococcus.</title>
        <authorList>
            <person name="Biller S."/>
            <person name="Berube P."/>
            <person name="Thompson J."/>
            <person name="Kelly L."/>
            <person name="Roggensack S."/>
            <person name="Awad L."/>
            <person name="Roache-Johnson K."/>
            <person name="Ding H."/>
            <person name="Giovannoni S.J."/>
            <person name="Moore L.R."/>
            <person name="Chisholm S.W."/>
        </authorList>
    </citation>
    <scope>NUCLEOTIDE SEQUENCE [LARGE SCALE GENOMIC DNA]</scope>
    <source>
        <strain evidence="3">MIT 9302</strain>
    </source>
</reference>
<dbReference type="GO" id="GO:0003676">
    <property type="term" value="F:nucleic acid binding"/>
    <property type="evidence" value="ECO:0007669"/>
    <property type="project" value="InterPro"/>
</dbReference>